<evidence type="ECO:0000256" key="2">
    <source>
        <dbReference type="SAM" id="MobiDB-lite"/>
    </source>
</evidence>
<evidence type="ECO:0000256" key="1">
    <source>
        <dbReference type="ARBA" id="ARBA00005277"/>
    </source>
</evidence>
<evidence type="ECO:0000313" key="3">
    <source>
        <dbReference type="EMBL" id="CAF0762012.1"/>
    </source>
</evidence>
<dbReference type="EMBL" id="CAJNOJ010000007">
    <property type="protein sequence ID" value="CAF0762012.1"/>
    <property type="molecule type" value="Genomic_DNA"/>
</dbReference>
<dbReference type="GO" id="GO:0045815">
    <property type="term" value="P:transcription initiation-coupled chromatin remodeling"/>
    <property type="evidence" value="ECO:0007669"/>
    <property type="project" value="TreeGrafter"/>
</dbReference>
<feature type="compositionally biased region" description="Polar residues" evidence="2">
    <location>
        <begin position="206"/>
        <end position="219"/>
    </location>
</feature>
<dbReference type="GO" id="GO:0000785">
    <property type="term" value="C:chromatin"/>
    <property type="evidence" value="ECO:0007669"/>
    <property type="project" value="TreeGrafter"/>
</dbReference>
<dbReference type="PANTHER" id="PTHR46449">
    <property type="entry name" value="ZGC:158260"/>
    <property type="match status" value="1"/>
</dbReference>
<protein>
    <submittedName>
        <fullName evidence="3">Uncharacterized protein</fullName>
    </submittedName>
</protein>
<proteinExistence type="inferred from homology"/>
<comment type="similarity">
    <text evidence="1">Belongs to the FAM47 family.</text>
</comment>
<evidence type="ECO:0000313" key="4">
    <source>
        <dbReference type="Proteomes" id="UP000663852"/>
    </source>
</evidence>
<gene>
    <name evidence="3" type="ORF">EDS130_LOCUS2859</name>
</gene>
<feature type="compositionally biased region" description="Basic and acidic residues" evidence="2">
    <location>
        <begin position="195"/>
        <end position="205"/>
    </location>
</feature>
<sequence>MSNDLKYVLLPTIDDRRRPPKFQPWKTASSEKYRERIRMKYPSNINTKNWKFVKDGLDDFRDGLPPCHDDIMLQPEKGLGPVLLAEPRRVKSCVVNAQSRLSAHQKYYSREIPAAEKRRRTIDHYISSLLEHPVAFFDHFSKVLTPETYDRVTRLFEAELLRYDADDPIPSVDGQNDTFLSSGMEGLTQVEMAESDKSGFEHVSQEAENTGISELSNDLATKARIDSRNQLPELSENKPSPPRITRNGVVYDDAGNQWNAEEYYRKQQNPYRWYIEKQRQKQRAKGPSQDEQAAIAMETKLRHVSEQFCTWLYDLGGETNTDIDPAVVRNLFSTAYDTKPSLSVPIKVVEMTRIPVDLRDGTQDTMIAEPQQATGTLSEMRMGSGSAKAKEITTALINQRPRTQKYRYGAWYLPKTLWHRKLTTEELIDPKATRAEREDTSRKREEEINSRLAPLHGVNAFRDYLLETNAARMPKLISDVEQYRRNHLAEGQTNRTGLYAS</sequence>
<organism evidence="3 4">
    <name type="scientific">Adineta ricciae</name>
    <name type="common">Rotifer</name>
    <dbReference type="NCBI Taxonomy" id="249248"/>
    <lineage>
        <taxon>Eukaryota</taxon>
        <taxon>Metazoa</taxon>
        <taxon>Spiralia</taxon>
        <taxon>Gnathifera</taxon>
        <taxon>Rotifera</taxon>
        <taxon>Eurotatoria</taxon>
        <taxon>Bdelloidea</taxon>
        <taxon>Adinetida</taxon>
        <taxon>Adinetidae</taxon>
        <taxon>Adineta</taxon>
    </lineage>
</organism>
<name>A0A813Q4V8_ADIRI</name>
<dbReference type="PANTHER" id="PTHR46449:SF5">
    <property type="entry name" value="FAMILY WITH SEQUENCE SIMILARITY 47 MEMBER E"/>
    <property type="match status" value="1"/>
</dbReference>
<reference evidence="3" key="1">
    <citation type="submission" date="2021-02" db="EMBL/GenBank/DDBJ databases">
        <authorList>
            <person name="Nowell W R."/>
        </authorList>
    </citation>
    <scope>NUCLEOTIDE SEQUENCE</scope>
</reference>
<dbReference type="Proteomes" id="UP000663852">
    <property type="component" value="Unassembled WGS sequence"/>
</dbReference>
<dbReference type="OrthoDB" id="6755972at2759"/>
<comment type="caution">
    <text evidence="3">The sequence shown here is derived from an EMBL/GenBank/DDBJ whole genome shotgun (WGS) entry which is preliminary data.</text>
</comment>
<accession>A0A813Q4V8</accession>
<dbReference type="InterPro" id="IPR032743">
    <property type="entry name" value="FAM47"/>
</dbReference>
<dbReference type="AlphaFoldDB" id="A0A813Q4V8"/>
<dbReference type="Pfam" id="PF14642">
    <property type="entry name" value="FAM47"/>
    <property type="match status" value="1"/>
</dbReference>
<feature type="region of interest" description="Disordered" evidence="2">
    <location>
        <begin position="195"/>
        <end position="249"/>
    </location>
</feature>